<evidence type="ECO:0000256" key="5">
    <source>
        <dbReference type="ARBA" id="ARBA00023015"/>
    </source>
</evidence>
<evidence type="ECO:0000256" key="7">
    <source>
        <dbReference type="ARBA" id="ARBA00023163"/>
    </source>
</evidence>
<dbReference type="AlphaFoldDB" id="A0A7Z2ZQ53"/>
<dbReference type="InterPro" id="IPR018062">
    <property type="entry name" value="HTH_AraC-typ_CS"/>
</dbReference>
<name>A0A7Z2ZQ53_9BACL</name>
<dbReference type="GO" id="GO:0030288">
    <property type="term" value="C:outer membrane-bounded periplasmic space"/>
    <property type="evidence" value="ECO:0007669"/>
    <property type="project" value="TreeGrafter"/>
</dbReference>
<dbReference type="PANTHER" id="PTHR30532">
    <property type="entry name" value="IRON III DICITRATE-BINDING PERIPLASMIC PROTEIN"/>
    <property type="match status" value="1"/>
</dbReference>
<dbReference type="EMBL" id="CP051680">
    <property type="protein sequence ID" value="QJD88161.1"/>
    <property type="molecule type" value="Genomic_DNA"/>
</dbReference>
<dbReference type="InterPro" id="IPR051313">
    <property type="entry name" value="Bact_iron-sidero_bind"/>
</dbReference>
<dbReference type="InterPro" id="IPR018060">
    <property type="entry name" value="HTH_AraC"/>
</dbReference>
<dbReference type="SMART" id="SM00342">
    <property type="entry name" value="HTH_ARAC"/>
    <property type="match status" value="1"/>
</dbReference>
<keyword evidence="3" id="KW-0813">Transport</keyword>
<evidence type="ECO:0000313" key="11">
    <source>
        <dbReference type="Proteomes" id="UP000502248"/>
    </source>
</evidence>
<comment type="subcellular location">
    <subcellularLocation>
        <location evidence="1">Cell envelope</location>
    </subcellularLocation>
</comment>
<dbReference type="Pfam" id="PF12833">
    <property type="entry name" value="HTH_18"/>
    <property type="match status" value="1"/>
</dbReference>
<evidence type="ECO:0000313" key="10">
    <source>
        <dbReference type="EMBL" id="QJD88161.1"/>
    </source>
</evidence>
<dbReference type="PANTHER" id="PTHR30532:SF1">
    <property type="entry name" value="IRON(3+)-HYDROXAMATE-BINDING PROTEIN FHUD"/>
    <property type="match status" value="1"/>
</dbReference>
<dbReference type="PROSITE" id="PS00041">
    <property type="entry name" value="HTH_ARAC_FAMILY_1"/>
    <property type="match status" value="1"/>
</dbReference>
<dbReference type="SUPFAM" id="SSF53807">
    <property type="entry name" value="Helical backbone' metal receptor"/>
    <property type="match status" value="1"/>
</dbReference>
<dbReference type="Gene3D" id="1.10.10.60">
    <property type="entry name" value="Homeodomain-like"/>
    <property type="match status" value="2"/>
</dbReference>
<dbReference type="Pfam" id="PF01497">
    <property type="entry name" value="Peripla_BP_2"/>
    <property type="match status" value="1"/>
</dbReference>
<evidence type="ECO:0000256" key="3">
    <source>
        <dbReference type="ARBA" id="ARBA00022448"/>
    </source>
</evidence>
<dbReference type="Proteomes" id="UP000502248">
    <property type="component" value="Chromosome"/>
</dbReference>
<protein>
    <submittedName>
        <fullName evidence="10">AraC family transcriptional regulator</fullName>
    </submittedName>
</protein>
<evidence type="ECO:0000256" key="4">
    <source>
        <dbReference type="ARBA" id="ARBA00022729"/>
    </source>
</evidence>
<accession>A0A7Z2ZQ53</accession>
<dbReference type="Gene3D" id="3.40.50.1980">
    <property type="entry name" value="Nitrogenase molybdenum iron protein domain"/>
    <property type="match status" value="2"/>
</dbReference>
<dbReference type="InterPro" id="IPR009057">
    <property type="entry name" value="Homeodomain-like_sf"/>
</dbReference>
<dbReference type="SUPFAM" id="SSF46689">
    <property type="entry name" value="Homeodomain-like"/>
    <property type="match status" value="1"/>
</dbReference>
<dbReference type="PROSITE" id="PS50983">
    <property type="entry name" value="FE_B12_PBP"/>
    <property type="match status" value="1"/>
</dbReference>
<keyword evidence="5" id="KW-0805">Transcription regulation</keyword>
<dbReference type="PROSITE" id="PS01124">
    <property type="entry name" value="HTH_ARAC_FAMILY_2"/>
    <property type="match status" value="1"/>
</dbReference>
<dbReference type="InterPro" id="IPR002491">
    <property type="entry name" value="ABC_transptr_periplasmic_BD"/>
</dbReference>
<dbReference type="KEGG" id="cheb:HH215_14645"/>
<dbReference type="GO" id="GO:1901678">
    <property type="term" value="P:iron coordination entity transport"/>
    <property type="evidence" value="ECO:0007669"/>
    <property type="project" value="UniProtKB-ARBA"/>
</dbReference>
<gene>
    <name evidence="10" type="ORF">HH215_14645</name>
</gene>
<proteinExistence type="inferred from homology"/>
<dbReference type="GO" id="GO:0003700">
    <property type="term" value="F:DNA-binding transcription factor activity"/>
    <property type="evidence" value="ECO:0007669"/>
    <property type="project" value="InterPro"/>
</dbReference>
<keyword evidence="7" id="KW-0804">Transcription</keyword>
<comment type="similarity">
    <text evidence="2">Belongs to the bacterial solute-binding protein 8 family.</text>
</comment>
<feature type="domain" description="Fe/B12 periplasmic-binding" evidence="9">
    <location>
        <begin position="161"/>
        <end position="418"/>
    </location>
</feature>
<evidence type="ECO:0000256" key="2">
    <source>
        <dbReference type="ARBA" id="ARBA00008814"/>
    </source>
</evidence>
<organism evidence="10 11">
    <name type="scientific">Cohnella herbarum</name>
    <dbReference type="NCBI Taxonomy" id="2728023"/>
    <lineage>
        <taxon>Bacteria</taxon>
        <taxon>Bacillati</taxon>
        <taxon>Bacillota</taxon>
        <taxon>Bacilli</taxon>
        <taxon>Bacillales</taxon>
        <taxon>Paenibacillaceae</taxon>
        <taxon>Cohnella</taxon>
    </lineage>
</organism>
<evidence type="ECO:0000256" key="1">
    <source>
        <dbReference type="ARBA" id="ARBA00004196"/>
    </source>
</evidence>
<keyword evidence="6" id="KW-0238">DNA-binding</keyword>
<evidence type="ECO:0000256" key="6">
    <source>
        <dbReference type="ARBA" id="ARBA00023125"/>
    </source>
</evidence>
<feature type="domain" description="HTH araC/xylS-type" evidence="8">
    <location>
        <begin position="59"/>
        <end position="157"/>
    </location>
</feature>
<keyword evidence="11" id="KW-1185">Reference proteome</keyword>
<evidence type="ECO:0000259" key="8">
    <source>
        <dbReference type="PROSITE" id="PS01124"/>
    </source>
</evidence>
<dbReference type="GO" id="GO:0043565">
    <property type="term" value="F:sequence-specific DNA binding"/>
    <property type="evidence" value="ECO:0007669"/>
    <property type="project" value="InterPro"/>
</dbReference>
<sequence>MCSPFSDCLDYLEGIYRNRTALDEMKVLERHIRFQQLLLFLLQQNLTPNKEWNVRQSVEQTIEQMKRYYHDPWTVERLSELANVPRWQYTRLFKGMTGKIPLQYLNEVRIDRAKQLLLVTNDPMFDIAQNVGFGDEYYFNRRFKQAVGVSPGIYRRNNRENIQVWAPFLEDYLVALGVTPAMQCSHANWGKQEYLGLNEVPTFDIETEDVEALSGVKPDFIMMEESFERWIPFDRLNRLAPTFKVTHSGEDWRTTLRTVADLLGKMDKVKEIIGEYEHKANEAKKILKSSIQGQTVACLRVSDAGVYLYSGADHGYTGPVLYKDLGLTPPELVTQLTSQDRRVPLTPEQLVRLDADHVVITFDRLSERGSRSAIDVIHWQMLPAVRNQRVYEVDFLAWMNYGVLSHNRKIDDLLKIFA</sequence>
<evidence type="ECO:0000259" key="9">
    <source>
        <dbReference type="PROSITE" id="PS50983"/>
    </source>
</evidence>
<keyword evidence="4" id="KW-0732">Signal</keyword>
<reference evidence="10 11" key="1">
    <citation type="submission" date="2020-04" db="EMBL/GenBank/DDBJ databases">
        <title>Genome sequencing of novel species.</title>
        <authorList>
            <person name="Heo J."/>
            <person name="Kim S.-J."/>
            <person name="Kim J.-S."/>
            <person name="Hong S.-B."/>
            <person name="Kwon S.-W."/>
        </authorList>
    </citation>
    <scope>NUCLEOTIDE SEQUENCE [LARGE SCALE GENOMIC DNA]</scope>
    <source>
        <strain evidence="10 11">MFER-1</strain>
    </source>
</reference>